<reference evidence="1" key="1">
    <citation type="submission" date="2014-05" db="EMBL/GenBank/DDBJ databases">
        <authorList>
            <person name="Chronopoulou M."/>
        </authorList>
    </citation>
    <scope>NUCLEOTIDE SEQUENCE</scope>
    <source>
        <tissue evidence="1">Whole organism</tissue>
    </source>
</reference>
<accession>A0A0K2SZH1</accession>
<dbReference type="AlphaFoldDB" id="A0A0K2SZH1"/>
<name>A0A0K2SZH1_LEPSM</name>
<proteinExistence type="predicted"/>
<organism evidence="1">
    <name type="scientific">Lepeophtheirus salmonis</name>
    <name type="common">Salmon louse</name>
    <name type="synonym">Caligus salmonis</name>
    <dbReference type="NCBI Taxonomy" id="72036"/>
    <lineage>
        <taxon>Eukaryota</taxon>
        <taxon>Metazoa</taxon>
        <taxon>Ecdysozoa</taxon>
        <taxon>Arthropoda</taxon>
        <taxon>Crustacea</taxon>
        <taxon>Multicrustacea</taxon>
        <taxon>Hexanauplia</taxon>
        <taxon>Copepoda</taxon>
        <taxon>Siphonostomatoida</taxon>
        <taxon>Caligidae</taxon>
        <taxon>Lepeophtheirus</taxon>
    </lineage>
</organism>
<sequence length="45" mass="5512">MDFDVYNFNTTTLYIIVKIYLKVTLSKKNIFRQLDNRFYTLSEKN</sequence>
<protein>
    <submittedName>
        <fullName evidence="1">Uncharacterized protein</fullName>
    </submittedName>
</protein>
<dbReference type="EMBL" id="HACA01001792">
    <property type="protein sequence ID" value="CDW19153.1"/>
    <property type="molecule type" value="Transcribed_RNA"/>
</dbReference>
<evidence type="ECO:0000313" key="1">
    <source>
        <dbReference type="EMBL" id="CDW19153.1"/>
    </source>
</evidence>